<keyword evidence="2" id="KW-1185">Reference proteome</keyword>
<comment type="caution">
    <text evidence="1">The sequence shown here is derived from an EMBL/GenBank/DDBJ whole genome shotgun (WGS) entry which is preliminary data.</text>
</comment>
<proteinExistence type="predicted"/>
<accession>A0A550BZR3</accession>
<protein>
    <submittedName>
        <fullName evidence="1">Uncharacterized protein</fullName>
    </submittedName>
</protein>
<reference evidence="1 2" key="1">
    <citation type="journal article" date="2019" name="New Phytol.">
        <title>Comparative genomics reveals unique wood-decay strategies and fruiting body development in the Schizophyllaceae.</title>
        <authorList>
            <person name="Almasi E."/>
            <person name="Sahu N."/>
            <person name="Krizsan K."/>
            <person name="Balint B."/>
            <person name="Kovacs G.M."/>
            <person name="Kiss B."/>
            <person name="Cseklye J."/>
            <person name="Drula E."/>
            <person name="Henrissat B."/>
            <person name="Nagy I."/>
            <person name="Chovatia M."/>
            <person name="Adam C."/>
            <person name="LaButti K."/>
            <person name="Lipzen A."/>
            <person name="Riley R."/>
            <person name="Grigoriev I.V."/>
            <person name="Nagy L.G."/>
        </authorList>
    </citation>
    <scope>NUCLEOTIDE SEQUENCE [LARGE SCALE GENOMIC DNA]</scope>
    <source>
        <strain evidence="1 2">NL-1724</strain>
    </source>
</reference>
<dbReference type="Proteomes" id="UP000320762">
    <property type="component" value="Unassembled WGS sequence"/>
</dbReference>
<gene>
    <name evidence="1" type="ORF">BD626DRAFT_540172</name>
</gene>
<dbReference type="EMBL" id="VDMD01000039">
    <property type="protein sequence ID" value="TRM58041.1"/>
    <property type="molecule type" value="Genomic_DNA"/>
</dbReference>
<dbReference type="AlphaFoldDB" id="A0A550BZR3"/>
<evidence type="ECO:0000313" key="2">
    <source>
        <dbReference type="Proteomes" id="UP000320762"/>
    </source>
</evidence>
<name>A0A550BZR3_9AGAR</name>
<sequence>MCEICIFSNCTASELLREVLRTGKDQTYAELWEEYKTELAALDKVYRAKTMLDLRIKNLAELCPEALEMDEEENGRQLTAEEAVGMTGVLERMRQVKAEQEKDNRSAEIRIGIYKERIKGLRSAKKAAIQPDGKAAA</sequence>
<organism evidence="1 2">
    <name type="scientific">Schizophyllum amplum</name>
    <dbReference type="NCBI Taxonomy" id="97359"/>
    <lineage>
        <taxon>Eukaryota</taxon>
        <taxon>Fungi</taxon>
        <taxon>Dikarya</taxon>
        <taxon>Basidiomycota</taxon>
        <taxon>Agaricomycotina</taxon>
        <taxon>Agaricomycetes</taxon>
        <taxon>Agaricomycetidae</taxon>
        <taxon>Agaricales</taxon>
        <taxon>Schizophyllaceae</taxon>
        <taxon>Schizophyllum</taxon>
    </lineage>
</organism>
<evidence type="ECO:0000313" key="1">
    <source>
        <dbReference type="EMBL" id="TRM58041.1"/>
    </source>
</evidence>